<accession>A0A4R2FAX5</accession>
<dbReference type="Pfam" id="PF05163">
    <property type="entry name" value="DinB"/>
    <property type="match status" value="1"/>
</dbReference>
<name>A0A4R2FAX5_9GAMM</name>
<evidence type="ECO:0000256" key="1">
    <source>
        <dbReference type="ARBA" id="ARBA00008635"/>
    </source>
</evidence>
<dbReference type="PANTHER" id="PTHR37302">
    <property type="entry name" value="SLR1116 PROTEIN"/>
    <property type="match status" value="1"/>
</dbReference>
<evidence type="ECO:0000313" key="4">
    <source>
        <dbReference type="EMBL" id="TCN84630.1"/>
    </source>
</evidence>
<evidence type="ECO:0000256" key="2">
    <source>
        <dbReference type="ARBA" id="ARBA00022723"/>
    </source>
</evidence>
<comment type="similarity">
    <text evidence="1">Belongs to the DinB family.</text>
</comment>
<dbReference type="EMBL" id="SLWF01000011">
    <property type="protein sequence ID" value="TCN84630.1"/>
    <property type="molecule type" value="Genomic_DNA"/>
</dbReference>
<dbReference type="GO" id="GO:0046872">
    <property type="term" value="F:metal ion binding"/>
    <property type="evidence" value="ECO:0007669"/>
    <property type="project" value="UniProtKB-KW"/>
</dbReference>
<comment type="caution">
    <text evidence="4">The sequence shown here is derived from an EMBL/GenBank/DDBJ whole genome shotgun (WGS) entry which is preliminary data.</text>
</comment>
<proteinExistence type="inferred from homology"/>
<organism evidence="4 5">
    <name type="scientific">Shewanella fodinae</name>
    <dbReference type="NCBI Taxonomy" id="552357"/>
    <lineage>
        <taxon>Bacteria</taxon>
        <taxon>Pseudomonadati</taxon>
        <taxon>Pseudomonadota</taxon>
        <taxon>Gammaproteobacteria</taxon>
        <taxon>Alteromonadales</taxon>
        <taxon>Shewanellaceae</taxon>
        <taxon>Shewanella</taxon>
    </lineage>
</organism>
<dbReference type="InterPro" id="IPR034660">
    <property type="entry name" value="DinB/YfiT-like"/>
</dbReference>
<dbReference type="OrthoDB" id="9807509at2"/>
<dbReference type="InterPro" id="IPR007837">
    <property type="entry name" value="DinB"/>
</dbReference>
<feature type="binding site" evidence="3">
    <location>
        <position position="145"/>
    </location>
    <ligand>
        <name>a divalent metal cation</name>
        <dbReference type="ChEBI" id="CHEBI:60240"/>
    </ligand>
</feature>
<evidence type="ECO:0000313" key="5">
    <source>
        <dbReference type="Proteomes" id="UP000294832"/>
    </source>
</evidence>
<sequence>MSQLSNYHLMARYNRWMNAKIYDAAATLTPAQLQQQRGAFFGSIIATLNHLLVADILWLQRFANQYDNGKLAAVAALTPPSQLDQILYPELSPLSAQRQWLDQQLYDWVTTLTELQLAGVLTYRNSKGVLHRKPFAAVLQHFFNHQTHHRGQLSTLLFQAGIDVGVTDLLALIDDEGV</sequence>
<keyword evidence="5" id="KW-1185">Reference proteome</keyword>
<feature type="binding site" evidence="3">
    <location>
        <position position="50"/>
    </location>
    <ligand>
        <name>a divalent metal cation</name>
        <dbReference type="ChEBI" id="CHEBI:60240"/>
    </ligand>
</feature>
<dbReference type="Gene3D" id="1.20.120.450">
    <property type="entry name" value="dinb family like domain"/>
    <property type="match status" value="1"/>
</dbReference>
<evidence type="ECO:0000256" key="3">
    <source>
        <dbReference type="PIRSR" id="PIRSR607837-1"/>
    </source>
</evidence>
<dbReference type="RefSeq" id="WP_133038845.1">
    <property type="nucleotide sequence ID" value="NZ_SLWF01000011.1"/>
</dbReference>
<reference evidence="4 5" key="1">
    <citation type="submission" date="2019-03" db="EMBL/GenBank/DDBJ databases">
        <title>Freshwater and sediment microbial communities from various areas in North America, analyzing microbe dynamics in response to fracking.</title>
        <authorList>
            <person name="Lamendella R."/>
        </authorList>
    </citation>
    <scope>NUCLEOTIDE SEQUENCE [LARGE SCALE GENOMIC DNA]</scope>
    <source>
        <strain evidence="4 5">74A</strain>
    </source>
</reference>
<dbReference type="SUPFAM" id="SSF109854">
    <property type="entry name" value="DinB/YfiT-like putative metalloenzymes"/>
    <property type="match status" value="1"/>
</dbReference>
<keyword evidence="2 3" id="KW-0479">Metal-binding</keyword>
<protein>
    <submittedName>
        <fullName evidence="4">Putative damage-inducible protein DinB</fullName>
    </submittedName>
</protein>
<dbReference type="AlphaFoldDB" id="A0A4R2FAX5"/>
<dbReference type="PANTHER" id="PTHR37302:SF1">
    <property type="entry name" value="PROTEIN DINB"/>
    <property type="match status" value="1"/>
</dbReference>
<dbReference type="Proteomes" id="UP000294832">
    <property type="component" value="Unassembled WGS sequence"/>
</dbReference>
<gene>
    <name evidence="4" type="ORF">EDC91_11144</name>
</gene>
<feature type="binding site" evidence="3">
    <location>
        <position position="149"/>
    </location>
    <ligand>
        <name>a divalent metal cation</name>
        <dbReference type="ChEBI" id="CHEBI:60240"/>
    </ligand>
</feature>